<dbReference type="AlphaFoldDB" id="A0AAF0AJ62"/>
<evidence type="ECO:0000313" key="2">
    <source>
        <dbReference type="EMBL" id="WBE25704.1"/>
    </source>
</evidence>
<organism evidence="2 3">
    <name type="scientific">Denitrificimonas caeni</name>
    <dbReference type="NCBI Taxonomy" id="521720"/>
    <lineage>
        <taxon>Bacteria</taxon>
        <taxon>Pseudomonadati</taxon>
        <taxon>Pseudomonadota</taxon>
        <taxon>Gammaproteobacteria</taxon>
        <taxon>Pseudomonadales</taxon>
        <taxon>Pseudomonadaceae</taxon>
        <taxon>Denitrificimonas</taxon>
    </lineage>
</organism>
<accession>A0AAF0AJ62</accession>
<keyword evidence="1" id="KW-0732">Signal</keyword>
<name>A0AAF0AJ62_9GAMM</name>
<dbReference type="Proteomes" id="UP001212189">
    <property type="component" value="Chromosome"/>
</dbReference>
<proteinExistence type="predicted"/>
<keyword evidence="3" id="KW-1185">Reference proteome</keyword>
<feature type="signal peptide" evidence="1">
    <location>
        <begin position="1"/>
        <end position="18"/>
    </location>
</feature>
<sequence length="243" mass="26490">MRFLLLTCLLLSSPSIFADAYLELYQKTGWPQQHAHFSSALQQAQLRYQDTLPEAIYQALLNNSNQRFASDAMQERAQHALRQHLANPSPALAFFDSAIGQKVSAAEVAATHPQQLQRHASGLPIMHADATRRLLIRHLANALPASQAGAEVTLALGSVAADSLSQMLPGLMGSGQANALLDTQRQRLIKQIDADIDNTLLNVYQDLSDAELEELVNFAQSTEGQAYYQAALKTLRASLASGQ</sequence>
<evidence type="ECO:0000256" key="1">
    <source>
        <dbReference type="SAM" id="SignalP"/>
    </source>
</evidence>
<gene>
    <name evidence="2" type="ORF">O6P33_02345</name>
</gene>
<reference evidence="2 3" key="1">
    <citation type="submission" date="2022-12" db="EMBL/GenBank/DDBJ databases">
        <title>Coexistence and Characterization of a Novel Tigecycline Resistance gene tet(X) variant and blaNDM-1 in a Pseudomonas caeni Isolate of Chicken Origin.</title>
        <authorList>
            <person name="Lu X."/>
            <person name="Zhang L."/>
            <person name="Li R."/>
            <person name="Wang Z."/>
        </authorList>
    </citation>
    <scope>NUCLEOTIDE SEQUENCE [LARGE SCALE GENOMIC DNA]</scope>
    <source>
        <strain evidence="2 3">CE14</strain>
    </source>
</reference>
<dbReference type="EMBL" id="CP114976">
    <property type="protein sequence ID" value="WBE25704.1"/>
    <property type="molecule type" value="Genomic_DNA"/>
</dbReference>
<feature type="chain" id="PRO_5041990137" description="DUF2059 domain-containing protein" evidence="1">
    <location>
        <begin position="19"/>
        <end position="243"/>
    </location>
</feature>
<dbReference type="RefSeq" id="WP_269818646.1">
    <property type="nucleotide sequence ID" value="NZ_CP114976.1"/>
</dbReference>
<evidence type="ECO:0008006" key="4">
    <source>
        <dbReference type="Google" id="ProtNLM"/>
    </source>
</evidence>
<evidence type="ECO:0000313" key="3">
    <source>
        <dbReference type="Proteomes" id="UP001212189"/>
    </source>
</evidence>
<protein>
    <recommendedName>
        <fullName evidence="4">DUF2059 domain-containing protein</fullName>
    </recommendedName>
</protein>
<dbReference type="KEGG" id="dce:O6P33_02345"/>